<dbReference type="STRING" id="419005.HMPREF1860_02168"/>
<evidence type="ECO:0000313" key="2">
    <source>
        <dbReference type="Proteomes" id="UP000070531"/>
    </source>
</evidence>
<proteinExistence type="predicted"/>
<dbReference type="AlphaFoldDB" id="A0A134B2L6"/>
<reference evidence="1 2" key="1">
    <citation type="submission" date="2016-01" db="EMBL/GenBank/DDBJ databases">
        <authorList>
            <person name="Oliw E.H."/>
        </authorList>
    </citation>
    <scope>NUCLEOTIDE SEQUENCE [LARGE SCALE GENOMIC DNA]</scope>
    <source>
        <strain evidence="1 2">DNF00307</strain>
    </source>
</reference>
<accession>A0A134B2L6</accession>
<protein>
    <submittedName>
        <fullName evidence="1">Uncharacterized protein</fullName>
    </submittedName>
</protein>
<dbReference type="EMBL" id="LSDL01000153">
    <property type="protein sequence ID" value="KXB74177.1"/>
    <property type="molecule type" value="Genomic_DNA"/>
</dbReference>
<organism evidence="1">
    <name type="scientific">Prevotella amnii</name>
    <dbReference type="NCBI Taxonomy" id="419005"/>
    <lineage>
        <taxon>Bacteria</taxon>
        <taxon>Pseudomonadati</taxon>
        <taxon>Bacteroidota</taxon>
        <taxon>Bacteroidia</taxon>
        <taxon>Bacteroidales</taxon>
        <taxon>Prevotellaceae</taxon>
        <taxon>Prevotella</taxon>
    </lineage>
</organism>
<name>A0A134B2L6_9BACT</name>
<gene>
    <name evidence="1" type="ORF">HMPREF1860_02168</name>
</gene>
<comment type="caution">
    <text evidence="1">The sequence shown here is derived from an EMBL/GenBank/DDBJ whole genome shotgun (WGS) entry which is preliminary data.</text>
</comment>
<sequence length="39" mass="4737">MIFIESFFYTFTIINNLFSLLKEIAKIVQFILSRLDIFF</sequence>
<dbReference type="PATRIC" id="fig|419005.5.peg.2169"/>
<dbReference type="Proteomes" id="UP000070531">
    <property type="component" value="Unassembled WGS sequence"/>
</dbReference>
<evidence type="ECO:0000313" key="1">
    <source>
        <dbReference type="EMBL" id="KXB74177.1"/>
    </source>
</evidence>